<dbReference type="RefSeq" id="XP_013269256.1">
    <property type="nucleotide sequence ID" value="XM_013413802.1"/>
</dbReference>
<name>A0A0D2IZS7_9EURO</name>
<dbReference type="PANTHER" id="PTHR11254:SF67">
    <property type="entry name" value="E3 UBIQUITIN-PROTEIN LIGASE HUWE1"/>
    <property type="match status" value="1"/>
</dbReference>
<dbReference type="STRING" id="1442369.A0A0D2IZS7"/>
<dbReference type="Gene3D" id="3.30.2410.10">
    <property type="entry name" value="Hect, E3 ligase catalytic domain"/>
    <property type="match status" value="1"/>
</dbReference>
<feature type="region of interest" description="Disordered" evidence="12">
    <location>
        <begin position="1146"/>
        <end position="1175"/>
    </location>
</feature>
<comment type="catalytic activity">
    <reaction evidence="1">
        <text>S-ubiquitinyl-[E2 ubiquitin-conjugating enzyme]-L-cysteine + [acceptor protein]-L-lysine = [E2 ubiquitin-conjugating enzyme]-L-cysteine + N(6)-ubiquitinyl-[acceptor protein]-L-lysine.</text>
        <dbReference type="EC" id="2.3.2.26"/>
    </reaction>
</comment>
<evidence type="ECO:0000256" key="2">
    <source>
        <dbReference type="ARBA" id="ARBA00004123"/>
    </source>
</evidence>
<dbReference type="EMBL" id="KN847480">
    <property type="protein sequence ID" value="KIX02120.1"/>
    <property type="molecule type" value="Genomic_DNA"/>
</dbReference>
<feature type="compositionally biased region" description="Low complexity" evidence="12">
    <location>
        <begin position="278"/>
        <end position="295"/>
    </location>
</feature>
<evidence type="ECO:0000256" key="1">
    <source>
        <dbReference type="ARBA" id="ARBA00000885"/>
    </source>
</evidence>
<dbReference type="GO" id="GO:0061630">
    <property type="term" value="F:ubiquitin protein ligase activity"/>
    <property type="evidence" value="ECO:0007669"/>
    <property type="project" value="UniProtKB-EC"/>
</dbReference>
<dbReference type="FunFam" id="3.30.2160.10:FF:000001">
    <property type="entry name" value="E3 ubiquitin-protein ligase NEDD4-like"/>
    <property type="match status" value="1"/>
</dbReference>
<feature type="domain" description="HECT" evidence="13">
    <location>
        <begin position="3700"/>
        <end position="4035"/>
    </location>
</feature>
<evidence type="ECO:0000256" key="12">
    <source>
        <dbReference type="SAM" id="MobiDB-lite"/>
    </source>
</evidence>
<comment type="pathway">
    <text evidence="3">Protein modification; protein ubiquitination.</text>
</comment>
<gene>
    <name evidence="14" type="ORF">Z518_08059</name>
</gene>
<evidence type="ECO:0000256" key="5">
    <source>
        <dbReference type="ARBA" id="ARBA00022448"/>
    </source>
</evidence>
<evidence type="ECO:0000313" key="14">
    <source>
        <dbReference type="EMBL" id="KIX02120.1"/>
    </source>
</evidence>
<dbReference type="Proteomes" id="UP000053617">
    <property type="component" value="Unassembled WGS sequence"/>
</dbReference>
<feature type="region of interest" description="Disordered" evidence="12">
    <location>
        <begin position="2833"/>
        <end position="2936"/>
    </location>
</feature>
<evidence type="ECO:0000256" key="7">
    <source>
        <dbReference type="ARBA" id="ARBA00022786"/>
    </source>
</evidence>
<dbReference type="CDD" id="cd00078">
    <property type="entry name" value="HECTc"/>
    <property type="match status" value="1"/>
</dbReference>
<dbReference type="Gene3D" id="6.10.250.1630">
    <property type="match status" value="1"/>
</dbReference>
<feature type="compositionally biased region" description="Low complexity" evidence="12">
    <location>
        <begin position="3375"/>
        <end position="3391"/>
    </location>
</feature>
<keyword evidence="8" id="KW-0509">mRNA transport</keyword>
<feature type="region of interest" description="Disordered" evidence="12">
    <location>
        <begin position="1948"/>
        <end position="1998"/>
    </location>
</feature>
<dbReference type="VEuPathDB" id="FungiDB:Z518_08059"/>
<feature type="compositionally biased region" description="Basic and acidic residues" evidence="12">
    <location>
        <begin position="2833"/>
        <end position="2879"/>
    </location>
</feature>
<feature type="active site" description="Glycyl thioester intermediate" evidence="11">
    <location>
        <position position="4002"/>
    </location>
</feature>
<dbReference type="InterPro" id="IPR025527">
    <property type="entry name" value="HUWE1/Rev1_UBM"/>
</dbReference>
<dbReference type="InterPro" id="IPR050409">
    <property type="entry name" value="E3_ubiq-protein_ligase"/>
</dbReference>
<feature type="region of interest" description="Disordered" evidence="12">
    <location>
        <begin position="2032"/>
        <end position="2067"/>
    </location>
</feature>
<evidence type="ECO:0000256" key="4">
    <source>
        <dbReference type="ARBA" id="ARBA00012485"/>
    </source>
</evidence>
<keyword evidence="15" id="KW-1185">Reference proteome</keyword>
<dbReference type="GO" id="GO:0005737">
    <property type="term" value="C:cytoplasm"/>
    <property type="evidence" value="ECO:0007669"/>
    <property type="project" value="TreeGrafter"/>
</dbReference>
<evidence type="ECO:0000259" key="13">
    <source>
        <dbReference type="PROSITE" id="PS50237"/>
    </source>
</evidence>
<feature type="compositionally biased region" description="Polar residues" evidence="12">
    <location>
        <begin position="1606"/>
        <end position="1615"/>
    </location>
</feature>
<feature type="compositionally biased region" description="Basic and acidic residues" evidence="12">
    <location>
        <begin position="3395"/>
        <end position="3405"/>
    </location>
</feature>
<evidence type="ECO:0000256" key="6">
    <source>
        <dbReference type="ARBA" id="ARBA00022679"/>
    </source>
</evidence>
<keyword evidence="9" id="KW-0539">Nucleus</keyword>
<dbReference type="FunFam" id="3.90.1750.10:FF:000003">
    <property type="entry name" value="E3 ubiquitin-protein ligase UPL1"/>
    <property type="match status" value="1"/>
</dbReference>
<dbReference type="GO" id="GO:0006511">
    <property type="term" value="P:ubiquitin-dependent protein catabolic process"/>
    <property type="evidence" value="ECO:0007669"/>
    <property type="project" value="TreeGrafter"/>
</dbReference>
<feature type="compositionally biased region" description="Basic and acidic residues" evidence="12">
    <location>
        <begin position="1156"/>
        <end position="1175"/>
    </location>
</feature>
<feature type="compositionally biased region" description="Basic and acidic residues" evidence="12">
    <location>
        <begin position="1987"/>
        <end position="1998"/>
    </location>
</feature>
<dbReference type="GeneID" id="25296130"/>
<dbReference type="InterPro" id="IPR035983">
    <property type="entry name" value="Hect_E3_ubiquitin_ligase"/>
</dbReference>
<evidence type="ECO:0000313" key="15">
    <source>
        <dbReference type="Proteomes" id="UP000053617"/>
    </source>
</evidence>
<feature type="compositionally biased region" description="Acidic residues" evidence="12">
    <location>
        <begin position="2392"/>
        <end position="2412"/>
    </location>
</feature>
<dbReference type="Gene3D" id="3.30.2160.10">
    <property type="entry name" value="Hect, E3 ligase catalytic domain"/>
    <property type="match status" value="1"/>
</dbReference>
<feature type="region of interest" description="Disordered" evidence="12">
    <location>
        <begin position="3307"/>
        <end position="3405"/>
    </location>
</feature>
<proteinExistence type="inferred from homology"/>
<feature type="compositionally biased region" description="Polar residues" evidence="12">
    <location>
        <begin position="3360"/>
        <end position="3371"/>
    </location>
</feature>
<feature type="compositionally biased region" description="Basic and acidic residues" evidence="12">
    <location>
        <begin position="1948"/>
        <end position="1959"/>
    </location>
</feature>
<dbReference type="Pfam" id="PF06025">
    <property type="entry name" value="DUF913"/>
    <property type="match status" value="1"/>
</dbReference>
<feature type="compositionally biased region" description="Polar residues" evidence="12">
    <location>
        <begin position="1509"/>
        <end position="1523"/>
    </location>
</feature>
<feature type="compositionally biased region" description="Polar residues" evidence="12">
    <location>
        <begin position="331"/>
        <end position="340"/>
    </location>
</feature>
<reference evidence="14 15" key="1">
    <citation type="submission" date="2015-01" db="EMBL/GenBank/DDBJ databases">
        <title>The Genome Sequence of Rhinocladiella mackenzie CBS 650.93.</title>
        <authorList>
            <consortium name="The Broad Institute Genomics Platform"/>
            <person name="Cuomo C."/>
            <person name="de Hoog S."/>
            <person name="Gorbushina A."/>
            <person name="Stielow B."/>
            <person name="Teixiera M."/>
            <person name="Abouelleil A."/>
            <person name="Chapman S.B."/>
            <person name="Priest M."/>
            <person name="Young S.K."/>
            <person name="Wortman J."/>
            <person name="Nusbaum C."/>
            <person name="Birren B."/>
        </authorList>
    </citation>
    <scope>NUCLEOTIDE SEQUENCE [LARGE SCALE GENOMIC DNA]</scope>
    <source>
        <strain evidence="14 15">CBS 650.93</strain>
    </source>
</reference>
<comment type="subcellular location">
    <subcellularLocation>
        <location evidence="2">Nucleus</location>
    </subcellularLocation>
</comment>
<feature type="region of interest" description="Disordered" evidence="12">
    <location>
        <begin position="2166"/>
        <end position="2185"/>
    </location>
</feature>
<feature type="region of interest" description="Disordered" evidence="12">
    <location>
        <begin position="278"/>
        <end position="340"/>
    </location>
</feature>
<protein>
    <recommendedName>
        <fullName evidence="4">HECT-type E3 ubiquitin transferase</fullName>
        <ecNumber evidence="4">2.3.2.26</ecNumber>
    </recommendedName>
</protein>
<feature type="region of interest" description="Disordered" evidence="12">
    <location>
        <begin position="1493"/>
        <end position="1523"/>
    </location>
</feature>
<dbReference type="InterPro" id="IPR000569">
    <property type="entry name" value="HECT_dom"/>
</dbReference>
<evidence type="ECO:0000256" key="3">
    <source>
        <dbReference type="ARBA" id="ARBA00004906"/>
    </source>
</evidence>
<sequence>MGKVTRKPQEKHKVSLSPAVSDFVTKVSTAPLADLPALFNGWSQRWQYPRGDLNNWIEPLDRFDSILQKFSKTYGLDRGPQTIPFGLSLLLEECPGIDEKRLKELGFGPEGDRELIEAVLVFSKLLVEKCANRAVYNSADRLNDLLNTTSLSLLHSTLRITFFLSQKHAQRSAASHHLAAKFHDLDPERLQRLASPLGKPLPSAVKRGTTSPVKTTKSKDKPVPASKGRRGSTAVNPNDFRSLCRETVSHSDRGKSVAAADREWQAWAYVKVSWSSASSEQSPSGEASQSSEAPSTPTPIRQSSSGLGRVDINDSPTGSGSRPAAVPDAQDVSSRSIELSPTDLANNTIESILRNQPADLPSKARYELLHQLRVAYGLITSVKTRKELLAVRLLSIASLANVFNEPELSQRLFSVEQGDSKPQELVRQLVSLIHDNKRAQPSVSLYLQTIAMETMGVLGRFKSFASDINTALGAGSSQGLLSQLIQKGLNDIAKDNDSTDTPGGDDWREAIFSMPNTLIEAAGHHGRSSEAVIASSFITTYLSGFNITTGKALRVHMRMLDFIKTFFHHFKDGLATLQACNAFEAISNLFGSLVNNAWALYEAGDGIPPQHKTRATDYEIPYLHQQIIRSILDMINDISSHQGAQADRVLRSLVDSQALLRALRLITDHLAAFGARTWGEVIKAVCGFLHSEPTSYTVISEAGIVQSMLDTVNASQTPSSQGRGKLVSSAPVNRPQGVPPVTEAIINVAQVFGAICLTSAGFDLFKSSGALEKFFEIFESPDHVKIFRNDANLPALLGSAFDELVRHHPNLRNAVMSAVVVMVSRVRHMTRSLAVNIGAGPKLWLGSEEDLAPCGGREALSQEITPPIAPDFDDSSSSRAIELPNGGKLVIEADVPPQTVVRGTPSDQDSNDLDANDYARPAISFLVAFFENQSLCTSFIECGGYDLVLDYITLPSLPVGHQPFDRRDGLFQDLSSAVHMMVETKPHLVLPLLADRARFACSELKHFSQCQPKDWSCYFEPLIKARPNPVIPGKSPAPDLSEVEVNGTRVAKAMMAVFCLSQVLAEVFNVPIYNPRSSQSNLFGLVNLADIFADICNMMGSISAACYREYIALQNSVPESWISPTRPDNFTTGDFEVDRILNARHHNHHSSGTLTPDHKDRDGTSDSEGAKLGEDKQTPFYKNVQTLRYLLVEAPGAITDFLCRFGRGIAGRRRISDTFSRQKTALAANALASAYLAQLQPYFLSPKSTQGDKSEDTELRFTYLVVALDNVRRSFNDDSHHSSGPVNHPTRQSFVVEAFRKAGGIKTLTSIGTEFFDKLKSCKVEHSIFQANAGLKICLDMLDEFSNSRSIMESAQSTSMKNTDPTRQYYFVPAQVLLNLRMEALPLTLLIWESDYADQASKDVVQKLVSILKHVLTGDHESEAVQTNASQPVTAPLSPKKFMIDPQKVNQLKEKGYDEELVREAFYRTNTPPVTSLTNAEEYCRAFTSNPRRRRLPIPDRETDISPHSYDTSGVMSPPTNSQSNLLPTGLLINPSSDDIDAALADVANNAVDENEMEDVTESYPQTSTTPGAPENAAPTGSSAMDIQNILNEEEKSQQDRPEPSQPESPLSYSVESITAQRAAIREDLADRCNNILNNHQNLTFELSDLIMSATKKLSEDLARDYWKTTSDLLLGSLLSMQVEDGANEARGKKIAASAHLVALLLQDADVFNDTLNIYQESFDGLLSFLRLPPANGRSAGDSFPWVAPVLLIIEKMLSRDYEPAEVKWDPPTDLESSSKAHLVPVSVFDMEEKLELFDTLVNLLPRVGKDKSMALAITRVLVILTRTREIATRLADKRNLQRFFLMVKQLANGVGHRLQSSFMIVLRHIVEDDETLKQIMRSEIKAFFTARSSTRQPDTTTYVRDLFHLVLRAPDIFVQVTDEMVKLSSWQPHTGNGSVGLVLKESKESNPANDKNKAPVEPPSESSDLVTHPATSVEAPGDLSEEPSKSKAPELKAPVVEHPDGVIHFILSELLNYKDVEDKEVVNESLSATGANGNNLNQEPTASSPSEEVASNAQVHPKPEKVKFKPDDHPIFSYRCFLMYSLTELLYSYNRTKIELINFSRKADPTAVTPSKPRSGILNYFLNGLIPSCYVDKEDSPQYKKKSQISDWAIRVVVALCSKTGESGVSGPPQRYSSQSQVDDMDNEPDLTFVRRFVLEHAIKSYKDAITSNEPLQMKYSRLLCLSDMFYRLLAKPVVPEGSAGSQNTSYKVLARMMFEKNLTAVLTSSLADIDLSYPGSKRVIKFILRPLQELTTLATTLSMTSPDFFNSMVGNMSDEVISSASSVSDVDEEREETPDLFRNSALGMLDPDRDSESDSASDEEDEDEEMYDEEYEDEMEYDDGIGAGPNDDEAVSDEEVDDEMPPEGDMEGLPGDIPMGIEFVVDDPHMEADTDDDDDDDDTDEEEEEEGEEEEEEDDEEDDEDAGDMNVDDENDILNEGREDEGEWVDEEGEEEEGSEENDEIAEIAFNGDEMPLEGHGDGRGASVLNNLLRVLGDRDLDGSAHIPHPVPPELIVPAATSGDPGDEEDEDEEDEDGDDMDENEDLEYGDDFDHFLAVRGAGHIDDHGDHLLWNDLPNIRRHRQIRGPGGLMSNFVGRRVGHRDELHAMGRPGRLPPHGRSGGDDGLNPLLQRPQQDHTRQHRGDARAPNIFLPPGLDISAVGPVPPFGATFQTIIRNGDGLEVGGHGAMLDAIIQALHPGEEGGRLHFTMTAPFSDLRNVLRSSISGIGHRHHSREESPRAGGFVPALTLTRWQEEARLLFGNTYMEKVQRVQILIMSVLVPLAQLEEKDRRRKREEEQKAEREEMERLRREREKKEAEEREAARVEEERRRAEAEAEAAAAAQSQDQDSADHDDGDTEPMEDVQGTNADTGQESSEIVSAGRDETDSQPRVFTTIRGQQIDITDLAIDTEYLEALPEELRQEVIMQQYATRREEARQEGNNPSGIDPDFLNALPEDIREEIRQQEAHAQRRRNREEARRQAANAGGPAQAEEMDNDTFLATLDPAFRRVILAEQPPEILRHLDPRHAEEGRAHARRLFHFTGIGDRDARDERANEDGPQRDNKRQIIQMVDKSGVATLLRLMFLPQQGSLRTNLWTILKNICGNRQTRLEVINLLLVVLKEGSTDVTAVERSLANLSLRAKATTGQKPPQPLKRTLSMQPAGGISDEVTPLVVVQQCLSALKQLAHYNVHIRTIFLREVDTNTTSKKGKGKTKEVRAVKYPINDLIGLLDRKLIVESSTCLQSLAELLSAVTQPLPMMLRKDREKATDEDKPTDAETANQDERPPDSVAPAEPIQAGGGEQDVQIRDAPPPAPESNDTSVATNSAAQAGEITESTTNPNPNSSNEDSNIEEVKSRKPFEPPEISEHNLQLVVSIFVAPECNSDTFHSTLETMSSLSSIPGTAEAFSKELIHHIKTLSRAICTDLDELIPQLREAQSISEIHALSSSKFSHGGSDQVKLLRVLQALDYLSAPKPEIGETEESPVAKSILTTSYDSLGLRPLWVKLSDCLTAVREKDNTTSFATILLPLIESLMVVCKNTSLKDSVLARQVREHIPGSPAPDGMDDLQELFFTFTTEHRKILNDIIRQSPKLMQGNGSFSLLVKNPKVLDFDNKRAYFTKQIHSRLHQHRQIQPPLQLNVRRDQVFLDSYKALYYKSAEEMKYGKLNIRFNGEEGVDAGGVTREWFQVLARGMFNPDWALWQPVAADRTTFHPNPLSWINGEHLLYFKFIGRIIGKALHEGRVLDCHFSRAVYKRLLGKEPNLKDLESMDLDYYKSLLWILENDITDVITEDFSVIEEQFGEEKVVDLIENGRNIPVTEENKRDYVNAQVRYRLTTSVREQLENFVRGFHDIIPAELVAIFDEQELELLISGLPEIDVDDWRAHTEYHNYNANSPQVTWFWRIVRGMSNEERAKLLQFVTGTSKVPLNGFKDLEGMQGNTLFSIHRDPSQSRLPTSHTCFNQLDLPAYSDYETLKSNLMTAINLGADYFGFA</sequence>
<feature type="compositionally biased region" description="Basic and acidic residues" evidence="12">
    <location>
        <begin position="2678"/>
        <end position="2689"/>
    </location>
</feature>
<evidence type="ECO:0000256" key="9">
    <source>
        <dbReference type="ARBA" id="ARBA00023242"/>
    </source>
</evidence>
<dbReference type="UniPathway" id="UPA00143"/>
<feature type="region of interest" description="Disordered" evidence="12">
    <location>
        <begin position="195"/>
        <end position="240"/>
    </location>
</feature>
<dbReference type="Pfam" id="PF06012">
    <property type="entry name" value="DUF908"/>
    <property type="match status" value="1"/>
</dbReference>
<feature type="region of interest" description="Disordered" evidence="12">
    <location>
        <begin position="3009"/>
        <end position="3040"/>
    </location>
</feature>
<dbReference type="SUPFAM" id="SSF56204">
    <property type="entry name" value="Hect, E3 ligase catalytic domain"/>
    <property type="match status" value="1"/>
</dbReference>
<dbReference type="GO" id="GO:0051028">
    <property type="term" value="P:mRNA transport"/>
    <property type="evidence" value="ECO:0007669"/>
    <property type="project" value="UniProtKB-KW"/>
</dbReference>
<feature type="region of interest" description="Disordered" evidence="12">
    <location>
        <begin position="1594"/>
        <end position="1615"/>
    </location>
</feature>
<feature type="compositionally biased region" description="Low complexity" evidence="12">
    <location>
        <begin position="2882"/>
        <end position="2892"/>
    </location>
</feature>
<feature type="compositionally biased region" description="Polar residues" evidence="12">
    <location>
        <begin position="2909"/>
        <end position="2922"/>
    </location>
</feature>
<keyword evidence="7 11" id="KW-0833">Ubl conjugation pathway</keyword>
<comment type="similarity">
    <text evidence="10">Belongs to the UPL family. TOM1/PTR1 subfamily.</text>
</comment>
<organism evidence="14 15">
    <name type="scientific">Rhinocladiella mackenziei CBS 650.93</name>
    <dbReference type="NCBI Taxonomy" id="1442369"/>
    <lineage>
        <taxon>Eukaryota</taxon>
        <taxon>Fungi</taxon>
        <taxon>Dikarya</taxon>
        <taxon>Ascomycota</taxon>
        <taxon>Pezizomycotina</taxon>
        <taxon>Eurotiomycetes</taxon>
        <taxon>Chaetothyriomycetidae</taxon>
        <taxon>Chaetothyriales</taxon>
        <taxon>Herpotrichiellaceae</taxon>
        <taxon>Rhinocladiella</taxon>
    </lineage>
</organism>
<feature type="region of interest" description="Disordered" evidence="12">
    <location>
        <begin position="2326"/>
        <end position="2525"/>
    </location>
</feature>
<dbReference type="Gene3D" id="3.90.1750.10">
    <property type="entry name" value="Hect, E3 ligase catalytic domains"/>
    <property type="match status" value="1"/>
</dbReference>
<feature type="compositionally biased region" description="Basic and acidic residues" evidence="12">
    <location>
        <begin position="3009"/>
        <end position="3024"/>
    </location>
</feature>
<feature type="compositionally biased region" description="Polar residues" evidence="12">
    <location>
        <begin position="2032"/>
        <end position="2059"/>
    </location>
</feature>
<dbReference type="SMART" id="SM00119">
    <property type="entry name" value="HECTc"/>
    <property type="match status" value="1"/>
</dbReference>
<feature type="compositionally biased region" description="Acidic residues" evidence="12">
    <location>
        <begin position="2567"/>
        <end position="2590"/>
    </location>
</feature>
<dbReference type="PANTHER" id="PTHR11254">
    <property type="entry name" value="HECT DOMAIN UBIQUITIN-PROTEIN LIGASE"/>
    <property type="match status" value="1"/>
</dbReference>
<feature type="compositionally biased region" description="Acidic residues" evidence="12">
    <location>
        <begin position="2896"/>
        <end position="2906"/>
    </location>
</feature>
<keyword evidence="5" id="KW-0813">Transport</keyword>
<feature type="compositionally biased region" description="Acidic residues" evidence="12">
    <location>
        <begin position="2331"/>
        <end position="2340"/>
    </location>
</feature>
<dbReference type="GO" id="GO:0000209">
    <property type="term" value="P:protein polyubiquitination"/>
    <property type="evidence" value="ECO:0007669"/>
    <property type="project" value="TreeGrafter"/>
</dbReference>
<feature type="region of interest" description="Disordered" evidence="12">
    <location>
        <begin position="2546"/>
        <end position="2590"/>
    </location>
</feature>
<dbReference type="EC" id="2.3.2.26" evidence="4"/>
<dbReference type="OrthoDB" id="8068875at2759"/>
<dbReference type="InterPro" id="IPR010314">
    <property type="entry name" value="E3_Ub_ligase_DUF913"/>
</dbReference>
<feature type="region of interest" description="Disordered" evidence="12">
    <location>
        <begin position="1553"/>
        <end position="1582"/>
    </location>
</feature>
<evidence type="ECO:0000256" key="8">
    <source>
        <dbReference type="ARBA" id="ARBA00022816"/>
    </source>
</evidence>
<dbReference type="Pfam" id="PF00632">
    <property type="entry name" value="HECT"/>
    <property type="match status" value="1"/>
</dbReference>
<accession>A0A0D2IZS7</accession>
<evidence type="ECO:0000256" key="11">
    <source>
        <dbReference type="PROSITE-ProRule" id="PRU00104"/>
    </source>
</evidence>
<dbReference type="Pfam" id="PF14377">
    <property type="entry name" value="UBM"/>
    <property type="match status" value="3"/>
</dbReference>
<feature type="compositionally biased region" description="Basic and acidic residues" evidence="12">
    <location>
        <begin position="1594"/>
        <end position="1603"/>
    </location>
</feature>
<feature type="region of interest" description="Disordered" evidence="12">
    <location>
        <begin position="2650"/>
        <end position="2691"/>
    </location>
</feature>
<dbReference type="FunFam" id="3.30.2410.10:FF:000004">
    <property type="entry name" value="E3 ubiquitin-protein ligase HUWE1, variant"/>
    <property type="match status" value="1"/>
</dbReference>
<evidence type="ECO:0000256" key="10">
    <source>
        <dbReference type="ARBA" id="ARBA00034494"/>
    </source>
</evidence>
<feature type="compositionally biased region" description="Acidic residues" evidence="12">
    <location>
        <begin position="2359"/>
        <end position="2385"/>
    </location>
</feature>
<keyword evidence="6" id="KW-0808">Transferase</keyword>
<dbReference type="PROSITE" id="PS50237">
    <property type="entry name" value="HECT"/>
    <property type="match status" value="1"/>
</dbReference>
<dbReference type="GO" id="GO:0005634">
    <property type="term" value="C:nucleus"/>
    <property type="evidence" value="ECO:0007669"/>
    <property type="project" value="UniProtKB-SubCell"/>
</dbReference>
<dbReference type="InterPro" id="IPR010309">
    <property type="entry name" value="E3_Ub_ligase_DUF908"/>
</dbReference>
<dbReference type="HOGENOM" id="CLU_000215_0_1_1"/>
<feature type="compositionally biased region" description="Acidic residues" evidence="12">
    <location>
        <begin position="2435"/>
        <end position="2508"/>
    </location>
</feature>
<feature type="compositionally biased region" description="Basic and acidic residues" evidence="12">
    <location>
        <begin position="3307"/>
        <end position="3330"/>
    </location>
</feature>